<dbReference type="KEGG" id="char:105911389"/>
<evidence type="ECO:0000313" key="4">
    <source>
        <dbReference type="Proteomes" id="UP000515152"/>
    </source>
</evidence>
<dbReference type="Proteomes" id="UP000515152">
    <property type="component" value="Chromosome 8"/>
</dbReference>
<evidence type="ECO:0000256" key="1">
    <source>
        <dbReference type="ARBA" id="ARBA00006889"/>
    </source>
</evidence>
<dbReference type="InterPro" id="IPR012674">
    <property type="entry name" value="Calycin"/>
</dbReference>
<protein>
    <submittedName>
        <fullName evidence="5">Lipocalin-like</fullName>
    </submittedName>
</protein>
<dbReference type="AlphaFoldDB" id="A0A6P8FK64"/>
<dbReference type="GeneID" id="105911389"/>
<reference evidence="5" key="1">
    <citation type="submission" date="2025-08" db="UniProtKB">
        <authorList>
            <consortium name="RefSeq"/>
        </authorList>
    </citation>
    <scope>IDENTIFICATION</scope>
</reference>
<feature type="signal peptide" evidence="2">
    <location>
        <begin position="1"/>
        <end position="26"/>
    </location>
</feature>
<dbReference type="OrthoDB" id="9048943at2759"/>
<dbReference type="PANTHER" id="PTHR11430">
    <property type="entry name" value="LIPOCALIN"/>
    <property type="match status" value="1"/>
</dbReference>
<dbReference type="Gene3D" id="2.40.128.20">
    <property type="match status" value="1"/>
</dbReference>
<keyword evidence="2" id="KW-0732">Signal</keyword>
<keyword evidence="4" id="KW-1185">Reference proteome</keyword>
<dbReference type="RefSeq" id="XP_031428658.1">
    <property type="nucleotide sequence ID" value="XM_031572798.2"/>
</dbReference>
<dbReference type="InterPro" id="IPR000566">
    <property type="entry name" value="Lipocln_cytosolic_FA-bd_dom"/>
</dbReference>
<evidence type="ECO:0000256" key="2">
    <source>
        <dbReference type="SAM" id="SignalP"/>
    </source>
</evidence>
<sequence>MATISATTTLGVWGFILLTLVSIGNSEILPQADFNVQGMSGNWYLIGFATNAPWFVARKKIMKMGTVQMTPTPSGGLTIDHSSVNADGSSFKITHDAKPSSLPGKFTFRSERTEGDNDMRVVQVNYDDFALIHTIKTKAGINTILNKLYGRTPDLSSDVLQKFRSFSLECDILPDNIIILPKND</sequence>
<gene>
    <name evidence="5" type="primary">LOC105911389</name>
</gene>
<accession>A0A6P8FK64</accession>
<dbReference type="InterPro" id="IPR002345">
    <property type="entry name" value="Lipocalin"/>
</dbReference>
<evidence type="ECO:0000313" key="5">
    <source>
        <dbReference type="RefSeq" id="XP_031428658.1"/>
    </source>
</evidence>
<proteinExistence type="inferred from homology"/>
<evidence type="ECO:0000259" key="3">
    <source>
        <dbReference type="Pfam" id="PF00061"/>
    </source>
</evidence>
<dbReference type="GO" id="GO:0036094">
    <property type="term" value="F:small molecule binding"/>
    <property type="evidence" value="ECO:0007669"/>
    <property type="project" value="InterPro"/>
</dbReference>
<dbReference type="PRINTS" id="PR01254">
    <property type="entry name" value="PGNDSYNTHASE"/>
</dbReference>
<comment type="similarity">
    <text evidence="1">Belongs to the calycin superfamily. Lipocalin family.</text>
</comment>
<dbReference type="PRINTS" id="PR00179">
    <property type="entry name" value="LIPOCALIN"/>
</dbReference>
<organism evidence="4 5">
    <name type="scientific">Clupea harengus</name>
    <name type="common">Atlantic herring</name>
    <dbReference type="NCBI Taxonomy" id="7950"/>
    <lineage>
        <taxon>Eukaryota</taxon>
        <taxon>Metazoa</taxon>
        <taxon>Chordata</taxon>
        <taxon>Craniata</taxon>
        <taxon>Vertebrata</taxon>
        <taxon>Euteleostomi</taxon>
        <taxon>Actinopterygii</taxon>
        <taxon>Neopterygii</taxon>
        <taxon>Teleostei</taxon>
        <taxon>Clupei</taxon>
        <taxon>Clupeiformes</taxon>
        <taxon>Clupeoidei</taxon>
        <taxon>Clupeidae</taxon>
        <taxon>Clupea</taxon>
    </lineage>
</organism>
<dbReference type="PANTHER" id="PTHR11430:SF133">
    <property type="entry name" value="LIPOCALIN"/>
    <property type="match status" value="1"/>
</dbReference>
<feature type="domain" description="Lipocalin/cytosolic fatty-acid binding" evidence="3">
    <location>
        <begin position="40"/>
        <end position="184"/>
    </location>
</feature>
<dbReference type="SUPFAM" id="SSF50814">
    <property type="entry name" value="Lipocalins"/>
    <property type="match status" value="1"/>
</dbReference>
<feature type="chain" id="PRO_5027893172" evidence="2">
    <location>
        <begin position="27"/>
        <end position="184"/>
    </location>
</feature>
<dbReference type="Pfam" id="PF00061">
    <property type="entry name" value="Lipocalin"/>
    <property type="match status" value="1"/>
</dbReference>
<name>A0A6P8FK64_CLUHA</name>